<gene>
    <name evidence="2" type="ORF">NCTC7807_01609</name>
</gene>
<feature type="compositionally biased region" description="Low complexity" evidence="1">
    <location>
        <begin position="224"/>
        <end position="236"/>
    </location>
</feature>
<feature type="compositionally biased region" description="Low complexity" evidence="1">
    <location>
        <begin position="205"/>
        <end position="216"/>
    </location>
</feature>
<protein>
    <submittedName>
        <fullName evidence="2">Uncharacterized protein</fullName>
    </submittedName>
</protein>
<dbReference type="EMBL" id="UHID01000001">
    <property type="protein sequence ID" value="SUO96587.1"/>
    <property type="molecule type" value="Genomic_DNA"/>
</dbReference>
<evidence type="ECO:0000313" key="2">
    <source>
        <dbReference type="EMBL" id="SUO96587.1"/>
    </source>
</evidence>
<feature type="region of interest" description="Disordered" evidence="1">
    <location>
        <begin position="142"/>
        <end position="162"/>
    </location>
</feature>
<proteinExistence type="predicted"/>
<dbReference type="AlphaFoldDB" id="A0A380MYQ0"/>
<feature type="region of interest" description="Disordered" evidence="1">
    <location>
        <begin position="175"/>
        <end position="292"/>
    </location>
</feature>
<feature type="compositionally biased region" description="Basic and acidic residues" evidence="1">
    <location>
        <begin position="22"/>
        <end position="34"/>
    </location>
</feature>
<feature type="region of interest" description="Disordered" evidence="1">
    <location>
        <begin position="1"/>
        <end position="75"/>
    </location>
</feature>
<name>A0A380MYQ0_STRGR</name>
<evidence type="ECO:0000256" key="1">
    <source>
        <dbReference type="SAM" id="MobiDB-lite"/>
    </source>
</evidence>
<dbReference type="Proteomes" id="UP000254150">
    <property type="component" value="Unassembled WGS sequence"/>
</dbReference>
<evidence type="ECO:0000313" key="3">
    <source>
        <dbReference type="Proteomes" id="UP000254150"/>
    </source>
</evidence>
<sequence length="292" mass="29152">MPRCSVRVPVRAGLPGTGGAAEADRGAGRGESRSRGRPSRCPGTHVRDRVRWPGSGRDGVGQGVHRGCAWPSRSRTGATASRGGWCVEKRAGGKAAVLAGDPGALPVAGPCPVPAPAGPSLIRAVGAPWLTPLGLAARLAAGASGARGRAEPRRGSPGPERAWRVVAWATRVSGRPGSVAAEPGGSARNSTVDAGGTGWGPAARGPGPSSTPARAGAARRRRAGVPGEGCPRAAGCRRGGSHGCAARRRGSARPPSAGWSPSRPTGEGWGGGRATARRSKGSRTAPRRGPAV</sequence>
<accession>A0A380MYQ0</accession>
<organism evidence="2 3">
    <name type="scientific">Streptomyces griseus</name>
    <dbReference type="NCBI Taxonomy" id="1911"/>
    <lineage>
        <taxon>Bacteria</taxon>
        <taxon>Bacillati</taxon>
        <taxon>Actinomycetota</taxon>
        <taxon>Actinomycetes</taxon>
        <taxon>Kitasatosporales</taxon>
        <taxon>Streptomycetaceae</taxon>
        <taxon>Streptomyces</taxon>
    </lineage>
</organism>
<reference evidence="2 3" key="1">
    <citation type="submission" date="2018-06" db="EMBL/GenBank/DDBJ databases">
        <authorList>
            <consortium name="Pathogen Informatics"/>
            <person name="Doyle S."/>
        </authorList>
    </citation>
    <scope>NUCLEOTIDE SEQUENCE [LARGE SCALE GENOMIC DNA]</scope>
    <source>
        <strain evidence="2 3">NCTC7807</strain>
    </source>
</reference>